<sequence>MATSVAIPTIDITALLTNTSTIQDKQHVAVKLLNAFTTFGVFYITSPSHPLFTTENTNQVLDASKRLFDLDAEQKAHIPKIQPGGFTRGYVPIGGESGSATKELKEGFSYGYEWPEEALKTKQAGGSLNGLQGPNTWPLQTSLDQLDQGHKDAFKGTLQEFYLHVCDIAKGLLKGISLALALPEDELTKYCTTSETISFMRLFHYLPYADQGHSAQIGSSAHTDWGFLTLILSPSKTVGLQLFYENKWQDVPSRDNSLVINGGDYLSLLTGGKLISPLHRVVSNGQEERYSMCCFYYPDYDAKIPLLVQDQEVHGQAASGNYSLLRDQRDQDDAKQDQEVSAAGKEGQDARSVATKLLNGDINFGDYIISKWTQVYRKGGAY</sequence>
<organism evidence="4 5">
    <name type="scientific">Linnemannia gamsii</name>
    <dbReference type="NCBI Taxonomy" id="64522"/>
    <lineage>
        <taxon>Eukaryota</taxon>
        <taxon>Fungi</taxon>
        <taxon>Fungi incertae sedis</taxon>
        <taxon>Mucoromycota</taxon>
        <taxon>Mortierellomycotina</taxon>
        <taxon>Mortierellomycetes</taxon>
        <taxon>Mortierellales</taxon>
        <taxon>Mortierellaceae</taxon>
        <taxon>Linnemannia</taxon>
    </lineage>
</organism>
<evidence type="ECO:0000256" key="1">
    <source>
        <dbReference type="RuleBase" id="RU003682"/>
    </source>
</evidence>
<comment type="caution">
    <text evidence="4">The sequence shown here is derived from an EMBL/GenBank/DDBJ whole genome shotgun (WGS) entry which is preliminary data.</text>
</comment>
<dbReference type="Pfam" id="PF03171">
    <property type="entry name" value="2OG-FeII_Oxy"/>
    <property type="match status" value="1"/>
</dbReference>
<evidence type="ECO:0000313" key="4">
    <source>
        <dbReference type="EMBL" id="KAG0287505.1"/>
    </source>
</evidence>
<dbReference type="PROSITE" id="PS51471">
    <property type="entry name" value="FE2OG_OXY"/>
    <property type="match status" value="1"/>
</dbReference>
<keyword evidence="5" id="KW-1185">Reference proteome</keyword>
<gene>
    <name evidence="4" type="ORF">BGZ96_008569</name>
</gene>
<feature type="domain" description="Fe2OG dioxygenase" evidence="3">
    <location>
        <begin position="196"/>
        <end position="298"/>
    </location>
</feature>
<name>A0ABQ7JYY4_9FUNG</name>
<dbReference type="EMBL" id="JAAAIM010000485">
    <property type="protein sequence ID" value="KAG0287505.1"/>
    <property type="molecule type" value="Genomic_DNA"/>
</dbReference>
<evidence type="ECO:0000256" key="2">
    <source>
        <dbReference type="SAM" id="MobiDB-lite"/>
    </source>
</evidence>
<dbReference type="InterPro" id="IPR050231">
    <property type="entry name" value="Iron_ascorbate_oxido_reductase"/>
</dbReference>
<dbReference type="InterPro" id="IPR026992">
    <property type="entry name" value="DIOX_N"/>
</dbReference>
<dbReference type="PANTHER" id="PTHR47990">
    <property type="entry name" value="2-OXOGLUTARATE (2OG) AND FE(II)-DEPENDENT OXYGENASE SUPERFAMILY PROTEIN-RELATED"/>
    <property type="match status" value="1"/>
</dbReference>
<feature type="compositionally biased region" description="Basic and acidic residues" evidence="2">
    <location>
        <begin position="327"/>
        <end position="338"/>
    </location>
</feature>
<evidence type="ECO:0000259" key="3">
    <source>
        <dbReference type="PROSITE" id="PS51471"/>
    </source>
</evidence>
<dbReference type="SUPFAM" id="SSF51197">
    <property type="entry name" value="Clavaminate synthase-like"/>
    <property type="match status" value="1"/>
</dbReference>
<accession>A0ABQ7JYY4</accession>
<keyword evidence="1" id="KW-0560">Oxidoreductase</keyword>
<dbReference type="Gene3D" id="2.60.120.330">
    <property type="entry name" value="B-lactam Antibiotic, Isopenicillin N Synthase, Chain"/>
    <property type="match status" value="1"/>
</dbReference>
<protein>
    <recommendedName>
        <fullName evidence="3">Fe2OG dioxygenase domain-containing protein</fullName>
    </recommendedName>
</protein>
<proteinExistence type="inferred from homology"/>
<dbReference type="InterPro" id="IPR027443">
    <property type="entry name" value="IPNS-like_sf"/>
</dbReference>
<comment type="similarity">
    <text evidence="1">Belongs to the iron/ascorbate-dependent oxidoreductase family.</text>
</comment>
<keyword evidence="1" id="KW-0479">Metal-binding</keyword>
<dbReference type="InterPro" id="IPR005123">
    <property type="entry name" value="Oxoglu/Fe-dep_dioxygenase_dom"/>
</dbReference>
<dbReference type="Proteomes" id="UP001194696">
    <property type="component" value="Unassembled WGS sequence"/>
</dbReference>
<dbReference type="Pfam" id="PF14226">
    <property type="entry name" value="DIOX_N"/>
    <property type="match status" value="1"/>
</dbReference>
<evidence type="ECO:0000313" key="5">
    <source>
        <dbReference type="Proteomes" id="UP001194696"/>
    </source>
</evidence>
<dbReference type="InterPro" id="IPR044861">
    <property type="entry name" value="IPNS-like_FE2OG_OXY"/>
</dbReference>
<keyword evidence="1" id="KW-0408">Iron</keyword>
<reference evidence="4 5" key="1">
    <citation type="journal article" date="2020" name="Fungal Divers.">
        <title>Resolving the Mortierellaceae phylogeny through synthesis of multi-gene phylogenetics and phylogenomics.</title>
        <authorList>
            <person name="Vandepol N."/>
            <person name="Liber J."/>
            <person name="Desiro A."/>
            <person name="Na H."/>
            <person name="Kennedy M."/>
            <person name="Barry K."/>
            <person name="Grigoriev I.V."/>
            <person name="Miller A.N."/>
            <person name="O'Donnell K."/>
            <person name="Stajich J.E."/>
            <person name="Bonito G."/>
        </authorList>
    </citation>
    <scope>NUCLEOTIDE SEQUENCE [LARGE SCALE GENOMIC DNA]</scope>
    <source>
        <strain evidence="4 5">AD045</strain>
    </source>
</reference>
<feature type="region of interest" description="Disordered" evidence="2">
    <location>
        <begin position="327"/>
        <end position="347"/>
    </location>
</feature>